<name>A0A336N0H6_CULSO</name>
<dbReference type="VEuPathDB" id="VectorBase:CSON010014"/>
<sequence length="561" mass="64760">MATTPEIITLQFGNYANYCGTHWWNIQEAQFNYDPLADPSDINHDVLFREGQTFKGETTFTPRMLLVDLKGSLTNFPQEGDLYSHTNNTIDQIKSDVQWDESKIQVLNDQMGIDSNESNSKSKVNEYLKNLNEPDVDPDSKNYNFNEIVTEWSDFQYSKYHPRSVNVIKDYQHDVDETSFDTFMAGWQVWKQSDMEDEFCDKIRNMIEECDFCQGFQILFDAIDGFSGLATKCSEHLEDEYGKSILCVPIFAPKARKFKNCDGAMNDSIRLMNIALTFSQLSESCSMFIPLSTMNRVWRGIENPQSFSLLNYTADNFYQTSAIIATYLDTISLRYRLRHPGGTSFLSNFCTEMNRYGRKMAATGIALPFKMNENEDLIEYLDRVEGPLFDSLSPNCEVGTDYVIQSICLRGTPESRLKKSREKAGNQLQMAAYKCGSVSEMIQLYYQCSYHRSCAHVTTIEEPFKVKTPYPREFLSKNLNQHGFLTIESNHSKIESMPLLANVQVSKSLAFTLEALHRDTRRIKFGKIHRFKESGMEQDEYEESLERLLTFKENYDEGFEL</sequence>
<evidence type="ECO:0000256" key="2">
    <source>
        <dbReference type="ARBA" id="ARBA00008507"/>
    </source>
</evidence>
<dbReference type="PANTHER" id="PTHR13391">
    <property type="entry name" value="MITOCHONDRIAL DISTRIBUTION REGULATOR MISATO"/>
    <property type="match status" value="1"/>
</dbReference>
<dbReference type="AlphaFoldDB" id="A0A336N0H6"/>
<keyword evidence="3" id="KW-0496">Mitochondrion</keyword>
<evidence type="ECO:0000256" key="3">
    <source>
        <dbReference type="ARBA" id="ARBA00023128"/>
    </source>
</evidence>
<protein>
    <submittedName>
        <fullName evidence="6">CSON010014 protein</fullName>
    </submittedName>
</protein>
<evidence type="ECO:0000256" key="1">
    <source>
        <dbReference type="ARBA" id="ARBA00004173"/>
    </source>
</evidence>
<dbReference type="InterPro" id="IPR019605">
    <property type="entry name" value="Misato_II_tubulin-like"/>
</dbReference>
<feature type="domain" description="DML1/Misato tubulin" evidence="5">
    <location>
        <begin position="147"/>
        <end position="337"/>
    </location>
</feature>
<evidence type="ECO:0000259" key="5">
    <source>
        <dbReference type="Pfam" id="PF14881"/>
    </source>
</evidence>
<dbReference type="PANTHER" id="PTHR13391:SF0">
    <property type="entry name" value="PROTEIN MISATO HOMOLOG 1"/>
    <property type="match status" value="1"/>
</dbReference>
<dbReference type="Pfam" id="PF10644">
    <property type="entry name" value="Misat_Tub_SegII"/>
    <property type="match status" value="1"/>
</dbReference>
<feature type="domain" description="Misato Segment II tubulin-like" evidence="4">
    <location>
        <begin position="6"/>
        <end position="131"/>
    </location>
</feature>
<dbReference type="InterPro" id="IPR049942">
    <property type="entry name" value="DML1/Misato"/>
</dbReference>
<reference evidence="6" key="1">
    <citation type="submission" date="2018-07" db="EMBL/GenBank/DDBJ databases">
        <authorList>
            <person name="Quirk P.G."/>
            <person name="Krulwich T.A."/>
        </authorList>
    </citation>
    <scope>NUCLEOTIDE SEQUENCE</scope>
</reference>
<dbReference type="CDD" id="cd06060">
    <property type="entry name" value="misato"/>
    <property type="match status" value="1"/>
</dbReference>
<accession>A0A336N0H6</accession>
<dbReference type="EMBL" id="UFQT01004021">
    <property type="protein sequence ID" value="SSX35435.1"/>
    <property type="molecule type" value="Genomic_DNA"/>
</dbReference>
<dbReference type="GO" id="GO:0005739">
    <property type="term" value="C:mitochondrion"/>
    <property type="evidence" value="ECO:0007669"/>
    <property type="project" value="UniProtKB-SubCell"/>
</dbReference>
<dbReference type="SUPFAM" id="SSF52490">
    <property type="entry name" value="Tubulin nucleotide-binding domain-like"/>
    <property type="match status" value="1"/>
</dbReference>
<comment type="similarity">
    <text evidence="2">Belongs to the misato family.</text>
</comment>
<dbReference type="InterPro" id="IPR029209">
    <property type="entry name" value="DML1/Misato_tubulin"/>
</dbReference>
<gene>
    <name evidence="6" type="primary">CSON010014</name>
</gene>
<proteinExistence type="inferred from homology"/>
<comment type="subcellular location">
    <subcellularLocation>
        <location evidence="1">Mitochondrion</location>
    </subcellularLocation>
</comment>
<organism evidence="6">
    <name type="scientific">Culicoides sonorensis</name>
    <name type="common">Biting midge</name>
    <dbReference type="NCBI Taxonomy" id="179676"/>
    <lineage>
        <taxon>Eukaryota</taxon>
        <taxon>Metazoa</taxon>
        <taxon>Ecdysozoa</taxon>
        <taxon>Arthropoda</taxon>
        <taxon>Hexapoda</taxon>
        <taxon>Insecta</taxon>
        <taxon>Pterygota</taxon>
        <taxon>Neoptera</taxon>
        <taxon>Endopterygota</taxon>
        <taxon>Diptera</taxon>
        <taxon>Nematocera</taxon>
        <taxon>Chironomoidea</taxon>
        <taxon>Ceratopogonidae</taxon>
        <taxon>Ceratopogoninae</taxon>
        <taxon>Culicoides</taxon>
        <taxon>Monoculicoides</taxon>
    </lineage>
</organism>
<dbReference type="OMA" id="RMAAYGC"/>
<evidence type="ECO:0000313" key="6">
    <source>
        <dbReference type="EMBL" id="SSX35435.1"/>
    </source>
</evidence>
<dbReference type="GO" id="GO:0007005">
    <property type="term" value="P:mitochondrion organization"/>
    <property type="evidence" value="ECO:0007669"/>
    <property type="project" value="InterPro"/>
</dbReference>
<dbReference type="Pfam" id="PF14881">
    <property type="entry name" value="Tubulin_3"/>
    <property type="match status" value="1"/>
</dbReference>
<evidence type="ECO:0000259" key="4">
    <source>
        <dbReference type="Pfam" id="PF10644"/>
    </source>
</evidence>
<dbReference type="Gene3D" id="3.40.50.1440">
    <property type="entry name" value="Tubulin/FtsZ, GTPase domain"/>
    <property type="match status" value="1"/>
</dbReference>
<dbReference type="InterPro" id="IPR036525">
    <property type="entry name" value="Tubulin/FtsZ_GTPase_sf"/>
</dbReference>